<protein>
    <submittedName>
        <fullName evidence="4">MBF1 domain-containing protein</fullName>
    </submittedName>
</protein>
<reference evidence="4" key="1">
    <citation type="submission" date="2016-06" db="UniProtKB">
        <authorList>
            <consortium name="WormBaseParasite"/>
        </authorList>
    </citation>
    <scope>IDENTIFICATION</scope>
</reference>
<name>A0A183KR78_9TREM</name>
<dbReference type="EMBL" id="UZAK01039951">
    <property type="protein sequence ID" value="VDP63811.1"/>
    <property type="molecule type" value="Genomic_DNA"/>
</dbReference>
<reference evidence="2 3" key="2">
    <citation type="submission" date="2018-11" db="EMBL/GenBank/DDBJ databases">
        <authorList>
            <consortium name="Pathogen Informatics"/>
        </authorList>
    </citation>
    <scope>NUCLEOTIDE SEQUENCE [LARGE SCALE GENOMIC DNA]</scope>
    <source>
        <strain evidence="2">Dakar</strain>
        <strain evidence="3">Dakar, Senegal</strain>
    </source>
</reference>
<feature type="compositionally biased region" description="Basic and acidic residues" evidence="1">
    <location>
        <begin position="70"/>
        <end position="79"/>
    </location>
</feature>
<evidence type="ECO:0000313" key="3">
    <source>
        <dbReference type="Proteomes" id="UP000279833"/>
    </source>
</evidence>
<dbReference type="WBParaSite" id="SCUD_0001756701-mRNA-1">
    <property type="protein sequence ID" value="SCUD_0001756701-mRNA-1"/>
    <property type="gene ID" value="SCUD_0001756701"/>
</dbReference>
<evidence type="ECO:0000313" key="4">
    <source>
        <dbReference type="WBParaSite" id="SCUD_0001756701-mRNA-1"/>
    </source>
</evidence>
<proteinExistence type="predicted"/>
<dbReference type="AlphaFoldDB" id="A0A183KR78"/>
<evidence type="ECO:0000313" key="2">
    <source>
        <dbReference type="EMBL" id="VDP63811.1"/>
    </source>
</evidence>
<gene>
    <name evidence="2" type="ORF">SCUD_LOCUS17563</name>
</gene>
<feature type="region of interest" description="Disordered" evidence="1">
    <location>
        <begin position="60"/>
        <end position="84"/>
    </location>
</feature>
<organism evidence="4">
    <name type="scientific">Schistosoma curassoni</name>
    <dbReference type="NCBI Taxonomy" id="6186"/>
    <lineage>
        <taxon>Eukaryota</taxon>
        <taxon>Metazoa</taxon>
        <taxon>Spiralia</taxon>
        <taxon>Lophotrochozoa</taxon>
        <taxon>Platyhelminthes</taxon>
        <taxon>Trematoda</taxon>
        <taxon>Digenea</taxon>
        <taxon>Strigeidida</taxon>
        <taxon>Schistosomatoidea</taxon>
        <taxon>Schistosomatidae</taxon>
        <taxon>Schistosoma</taxon>
    </lineage>
</organism>
<keyword evidence="3" id="KW-1185">Reference proteome</keyword>
<accession>A0A183KR78</accession>
<sequence length="144" mass="16063">MENNCEGIKDAITSTCHEVLGHKKHRHKEWITVDTQDMIQGRTNKKGAINTSRTIAVKAKSQAEYTETNKQVERSKRGFTDVPIDVGSPTVEEISMAIRQIRSGKAAEPDSIPVEALKANVAVTAKKLNVLFSKIWDEEQVPTY</sequence>
<evidence type="ECO:0000256" key="1">
    <source>
        <dbReference type="SAM" id="MobiDB-lite"/>
    </source>
</evidence>
<dbReference type="Proteomes" id="UP000279833">
    <property type="component" value="Unassembled WGS sequence"/>
</dbReference>